<dbReference type="GO" id="GO:0009654">
    <property type="term" value="C:photosystem II oxygen evolving complex"/>
    <property type="evidence" value="ECO:0007669"/>
    <property type="project" value="InterPro"/>
</dbReference>
<feature type="region of interest" description="Disordered" evidence="8">
    <location>
        <begin position="313"/>
        <end position="489"/>
    </location>
</feature>
<dbReference type="RefSeq" id="WP_043961849.1">
    <property type="nucleotide sequence ID" value="NZ_JBIAOP010000001.1"/>
</dbReference>
<dbReference type="GO" id="GO:0019898">
    <property type="term" value="C:extrinsic component of membrane"/>
    <property type="evidence" value="ECO:0007669"/>
    <property type="project" value="InterPro"/>
</dbReference>
<sequence>MTQIPTWSGGPVSPPHGRAAAGTTIGDRYSLRSAVGNGGMGTVWRATDTLLRRDVAVKEVVLPPGLAPSDRDAMYERTLREARAAAAIQHPAVVQVYDVVTEGGRPWIVMELLDARSLADMVIEDGPVAPRAVAKIGIALLGALEVAHAIGVLHRDVKPANVLICTDGRCVLTDFGVAKLPTDVQLTTPGMVLGSPHFISPERAMGQDFGPPSDLFSLGVTLYTAVEGRPPFDKGDPIETMHAVVEDPPATPQRSGPLTRVLMGLLEKDPARRLDVHTARAMLRELLAGPLTSTATAVNSVTDPYAVVPVKPRPPVVAPPPAEEPKPSGQIGGRAMLAPGESLTDRLAALRRGEKGKNKKKTAAAASAAALDDTSADALAGPLHTPTGAMPTPPPPPAGRTYGGPPAATQRVDAGAAPEATQRMTYGASPDATQRVPQGGASPDATQRVSGLGASPDATQRVSGFGGGAADATQQVPGFGGSSPDATQQVPFGPRPDATQRVTYGSQPDATQPVPGFGGSPDATQRVGGSAYGGGQWSVPGTGQPWTAPAAGAPAPATGGGAAGRLVATVKGWPRRTQLAAAGGLAVLLLIAVFAFTGGDDPESPATPQGQPSAGAPAGPGVEMQEQSAKGVTVQVPKGWERRSADGAVWVDYVDPEDNGRKVRILSERWSTSSMRWAESAANGLRSRSASCQKPYNQVSMTEQELDGKAAAEFEYTCGEGDSKRHGVWRGVVHEGKVYSFYLSSTDARFAESKPIFDQMVASFKLGGGSN</sequence>
<dbReference type="AlphaFoldDB" id="A0A0D0X6Q5"/>
<dbReference type="PROSITE" id="PS50011">
    <property type="entry name" value="PROTEIN_KINASE_DOM"/>
    <property type="match status" value="1"/>
</dbReference>
<keyword evidence="3" id="KW-0808">Transferase</keyword>
<comment type="caution">
    <text evidence="10">The sequence shown here is derived from an EMBL/GenBank/DDBJ whole genome shotgun (WGS) entry which is preliminary data.</text>
</comment>
<feature type="region of interest" description="Disordered" evidence="8">
    <location>
        <begin position="601"/>
        <end position="633"/>
    </location>
</feature>
<feature type="domain" description="Protein kinase" evidence="9">
    <location>
        <begin position="29"/>
        <end position="287"/>
    </location>
</feature>
<dbReference type="CDD" id="cd14014">
    <property type="entry name" value="STKc_PknB_like"/>
    <property type="match status" value="1"/>
</dbReference>
<dbReference type="EMBL" id="JXSX01000001">
    <property type="protein sequence ID" value="KIR65085.1"/>
    <property type="molecule type" value="Genomic_DNA"/>
</dbReference>
<dbReference type="InterPro" id="IPR016123">
    <property type="entry name" value="Mog1/PsbP_a/b/a-sand"/>
</dbReference>
<evidence type="ECO:0000256" key="3">
    <source>
        <dbReference type="ARBA" id="ARBA00022679"/>
    </source>
</evidence>
<keyword evidence="4 7" id="KW-0547">Nucleotide-binding</keyword>
<dbReference type="InterPro" id="IPR011009">
    <property type="entry name" value="Kinase-like_dom_sf"/>
</dbReference>
<evidence type="ECO:0000313" key="11">
    <source>
        <dbReference type="Proteomes" id="UP000032254"/>
    </source>
</evidence>
<feature type="compositionally biased region" description="Low complexity" evidence="8">
    <location>
        <begin position="606"/>
        <end position="621"/>
    </location>
</feature>
<accession>A0A0D0X6Q5</accession>
<dbReference type="Proteomes" id="UP000032254">
    <property type="component" value="Unassembled WGS sequence"/>
</dbReference>
<feature type="region of interest" description="Disordered" evidence="8">
    <location>
        <begin position="1"/>
        <end position="20"/>
    </location>
</feature>
<reference evidence="10 11" key="1">
    <citation type="submission" date="2015-01" db="EMBL/GenBank/DDBJ databases">
        <title>Sequencing and annotation of Micromonospora carbonacea strain JXNU-1 genome.</title>
        <authorList>
            <person name="Long Z."/>
            <person name="Huang Y."/>
            <person name="Jiang Y."/>
        </authorList>
    </citation>
    <scope>NUCLEOTIDE SEQUENCE [LARGE SCALE GENOMIC DNA]</scope>
    <source>
        <strain evidence="10 11">JXNU-1</strain>
    </source>
</reference>
<evidence type="ECO:0000256" key="8">
    <source>
        <dbReference type="SAM" id="MobiDB-lite"/>
    </source>
</evidence>
<keyword evidence="6 7" id="KW-0067">ATP-binding</keyword>
<feature type="compositionally biased region" description="Pro residues" evidence="8">
    <location>
        <begin position="313"/>
        <end position="322"/>
    </location>
</feature>
<dbReference type="Pfam" id="PF00069">
    <property type="entry name" value="Pkinase"/>
    <property type="match status" value="1"/>
</dbReference>
<dbReference type="SUPFAM" id="SSF56112">
    <property type="entry name" value="Protein kinase-like (PK-like)"/>
    <property type="match status" value="1"/>
</dbReference>
<evidence type="ECO:0000256" key="5">
    <source>
        <dbReference type="ARBA" id="ARBA00022777"/>
    </source>
</evidence>
<dbReference type="PATRIC" id="fig|47853.6.peg.1305"/>
<dbReference type="Gene3D" id="3.40.1000.10">
    <property type="entry name" value="Mog1/PsbP, alpha/beta/alpha sandwich"/>
    <property type="match status" value="1"/>
</dbReference>
<evidence type="ECO:0000259" key="9">
    <source>
        <dbReference type="PROSITE" id="PS50011"/>
    </source>
</evidence>
<dbReference type="PROSITE" id="PS00107">
    <property type="entry name" value="PROTEIN_KINASE_ATP"/>
    <property type="match status" value="1"/>
</dbReference>
<dbReference type="InterPro" id="IPR008271">
    <property type="entry name" value="Ser/Thr_kinase_AS"/>
</dbReference>
<dbReference type="GeneID" id="301303726"/>
<dbReference type="GO" id="GO:0015979">
    <property type="term" value="P:photosynthesis"/>
    <property type="evidence" value="ECO:0007669"/>
    <property type="project" value="InterPro"/>
</dbReference>
<evidence type="ECO:0000313" key="10">
    <source>
        <dbReference type="EMBL" id="KIR65085.1"/>
    </source>
</evidence>
<dbReference type="Gene3D" id="1.10.510.10">
    <property type="entry name" value="Transferase(Phosphotransferase) domain 1"/>
    <property type="match status" value="1"/>
</dbReference>
<feature type="region of interest" description="Disordered" evidence="8">
    <location>
        <begin position="509"/>
        <end position="561"/>
    </location>
</feature>
<evidence type="ECO:0000256" key="1">
    <source>
        <dbReference type="ARBA" id="ARBA00012513"/>
    </source>
</evidence>
<dbReference type="SUPFAM" id="SSF55724">
    <property type="entry name" value="Mog1p/PsbP-like"/>
    <property type="match status" value="1"/>
</dbReference>
<dbReference type="Pfam" id="PF01789">
    <property type="entry name" value="PsbP"/>
    <property type="match status" value="1"/>
</dbReference>
<evidence type="ECO:0000256" key="6">
    <source>
        <dbReference type="ARBA" id="ARBA00022840"/>
    </source>
</evidence>
<dbReference type="PANTHER" id="PTHR43289">
    <property type="entry name" value="MITOGEN-ACTIVATED PROTEIN KINASE KINASE KINASE 20-RELATED"/>
    <property type="match status" value="1"/>
</dbReference>
<feature type="binding site" evidence="7">
    <location>
        <position position="58"/>
    </location>
    <ligand>
        <name>ATP</name>
        <dbReference type="ChEBI" id="CHEBI:30616"/>
    </ligand>
</feature>
<dbReference type="EC" id="2.7.11.1" evidence="1"/>
<feature type="compositionally biased region" description="Low complexity" evidence="8">
    <location>
        <begin position="399"/>
        <end position="409"/>
    </location>
</feature>
<evidence type="ECO:0000256" key="2">
    <source>
        <dbReference type="ARBA" id="ARBA00022527"/>
    </source>
</evidence>
<protein>
    <recommendedName>
        <fullName evidence="1">non-specific serine/threonine protein kinase</fullName>
        <ecNumber evidence="1">2.7.11.1</ecNumber>
    </recommendedName>
</protein>
<dbReference type="GO" id="GO:0005524">
    <property type="term" value="F:ATP binding"/>
    <property type="evidence" value="ECO:0007669"/>
    <property type="project" value="UniProtKB-UniRule"/>
</dbReference>
<dbReference type="Gene3D" id="3.30.200.20">
    <property type="entry name" value="Phosphorylase Kinase, domain 1"/>
    <property type="match status" value="1"/>
</dbReference>
<feature type="compositionally biased region" description="Low complexity" evidence="8">
    <location>
        <begin position="540"/>
        <end position="557"/>
    </location>
</feature>
<dbReference type="SMART" id="SM00220">
    <property type="entry name" value="S_TKc"/>
    <property type="match status" value="1"/>
</dbReference>
<keyword evidence="5 10" id="KW-0418">Kinase</keyword>
<dbReference type="InterPro" id="IPR017441">
    <property type="entry name" value="Protein_kinase_ATP_BS"/>
</dbReference>
<proteinExistence type="predicted"/>
<dbReference type="GO" id="GO:0004674">
    <property type="term" value="F:protein serine/threonine kinase activity"/>
    <property type="evidence" value="ECO:0007669"/>
    <property type="project" value="UniProtKB-KW"/>
</dbReference>
<keyword evidence="2" id="KW-0723">Serine/threonine-protein kinase</keyword>
<evidence type="ECO:0000256" key="4">
    <source>
        <dbReference type="ARBA" id="ARBA00022741"/>
    </source>
</evidence>
<dbReference type="PROSITE" id="PS00108">
    <property type="entry name" value="PROTEIN_KINASE_ST"/>
    <property type="match status" value="1"/>
</dbReference>
<dbReference type="InterPro" id="IPR002683">
    <property type="entry name" value="PsbP_C"/>
</dbReference>
<gene>
    <name evidence="10" type="ORF">TK50_06125</name>
</gene>
<evidence type="ECO:0000256" key="7">
    <source>
        <dbReference type="PROSITE-ProRule" id="PRU10141"/>
    </source>
</evidence>
<organism evidence="10 11">
    <name type="scientific">Micromonospora haikouensis</name>
    <dbReference type="NCBI Taxonomy" id="686309"/>
    <lineage>
        <taxon>Bacteria</taxon>
        <taxon>Bacillati</taxon>
        <taxon>Actinomycetota</taxon>
        <taxon>Actinomycetes</taxon>
        <taxon>Micromonosporales</taxon>
        <taxon>Micromonosporaceae</taxon>
        <taxon>Micromonospora</taxon>
    </lineage>
</organism>
<dbReference type="PANTHER" id="PTHR43289:SF6">
    <property type="entry name" value="SERINE_THREONINE-PROTEIN KINASE NEKL-3"/>
    <property type="match status" value="1"/>
</dbReference>
<name>A0A0D0X6Q5_9ACTN</name>
<keyword evidence="11" id="KW-1185">Reference proteome</keyword>
<dbReference type="GO" id="GO:0005509">
    <property type="term" value="F:calcium ion binding"/>
    <property type="evidence" value="ECO:0007669"/>
    <property type="project" value="InterPro"/>
</dbReference>
<dbReference type="InterPro" id="IPR000719">
    <property type="entry name" value="Prot_kinase_dom"/>
</dbReference>
<feature type="compositionally biased region" description="Low complexity" evidence="8">
    <location>
        <begin position="363"/>
        <end position="390"/>
    </location>
</feature>